<dbReference type="Proteomes" id="UP000314294">
    <property type="component" value="Unassembled WGS sequence"/>
</dbReference>
<keyword evidence="3" id="KW-1185">Reference proteome</keyword>
<gene>
    <name evidence="2" type="ORF">EYF80_017661</name>
</gene>
<name>A0A4Z2I445_9TELE</name>
<dbReference type="EMBL" id="SRLO01000142">
    <property type="protein sequence ID" value="TNN72084.1"/>
    <property type="molecule type" value="Genomic_DNA"/>
</dbReference>
<evidence type="ECO:0000313" key="3">
    <source>
        <dbReference type="Proteomes" id="UP000314294"/>
    </source>
</evidence>
<reference evidence="2 3" key="1">
    <citation type="submission" date="2019-03" db="EMBL/GenBank/DDBJ databases">
        <title>First draft genome of Liparis tanakae, snailfish: a comprehensive survey of snailfish specific genes.</title>
        <authorList>
            <person name="Kim W."/>
            <person name="Song I."/>
            <person name="Jeong J.-H."/>
            <person name="Kim D."/>
            <person name="Kim S."/>
            <person name="Ryu S."/>
            <person name="Song J.Y."/>
            <person name="Lee S.K."/>
        </authorList>
    </citation>
    <scope>NUCLEOTIDE SEQUENCE [LARGE SCALE GENOMIC DNA]</scope>
    <source>
        <tissue evidence="2">Muscle</tissue>
    </source>
</reference>
<proteinExistence type="predicted"/>
<organism evidence="2 3">
    <name type="scientific">Liparis tanakae</name>
    <name type="common">Tanaka's snailfish</name>
    <dbReference type="NCBI Taxonomy" id="230148"/>
    <lineage>
        <taxon>Eukaryota</taxon>
        <taxon>Metazoa</taxon>
        <taxon>Chordata</taxon>
        <taxon>Craniata</taxon>
        <taxon>Vertebrata</taxon>
        <taxon>Euteleostomi</taxon>
        <taxon>Actinopterygii</taxon>
        <taxon>Neopterygii</taxon>
        <taxon>Teleostei</taxon>
        <taxon>Neoteleostei</taxon>
        <taxon>Acanthomorphata</taxon>
        <taxon>Eupercaria</taxon>
        <taxon>Perciformes</taxon>
        <taxon>Cottioidei</taxon>
        <taxon>Cottales</taxon>
        <taxon>Liparidae</taxon>
        <taxon>Liparis</taxon>
    </lineage>
</organism>
<feature type="region of interest" description="Disordered" evidence="1">
    <location>
        <begin position="33"/>
        <end position="53"/>
    </location>
</feature>
<protein>
    <submittedName>
        <fullName evidence="2">Uncharacterized protein</fullName>
    </submittedName>
</protein>
<evidence type="ECO:0000313" key="2">
    <source>
        <dbReference type="EMBL" id="TNN72084.1"/>
    </source>
</evidence>
<sequence>MPQVPVPQTQFHGYPSKPQTQVLQTQILGYPFKMPGYPSKSQPQENGMGLSRQRTAKVLVELGRGD</sequence>
<comment type="caution">
    <text evidence="2">The sequence shown here is derived from an EMBL/GenBank/DDBJ whole genome shotgun (WGS) entry which is preliminary data.</text>
</comment>
<accession>A0A4Z2I445</accession>
<dbReference type="AlphaFoldDB" id="A0A4Z2I445"/>
<evidence type="ECO:0000256" key="1">
    <source>
        <dbReference type="SAM" id="MobiDB-lite"/>
    </source>
</evidence>